<dbReference type="InterPro" id="IPR051263">
    <property type="entry name" value="C-type_cytochrome_biogenesis"/>
</dbReference>
<accession>A0A1X9ND05</accession>
<keyword evidence="3 7" id="KW-0479">Metal-binding</keyword>
<dbReference type="Gene3D" id="1.10.8.640">
    <property type="entry name" value="Cytochrome C biogenesis protein"/>
    <property type="match status" value="1"/>
</dbReference>
<evidence type="ECO:0000256" key="1">
    <source>
        <dbReference type="ARBA" id="ARBA00010342"/>
    </source>
</evidence>
<feature type="transmembrane region" description="Helical" evidence="7">
    <location>
        <begin position="101"/>
        <end position="122"/>
    </location>
</feature>
<evidence type="ECO:0000256" key="7">
    <source>
        <dbReference type="RuleBase" id="RU364112"/>
    </source>
</evidence>
<evidence type="ECO:0000256" key="5">
    <source>
        <dbReference type="ARBA" id="ARBA00022748"/>
    </source>
</evidence>
<evidence type="ECO:0000256" key="6">
    <source>
        <dbReference type="ARBA" id="ARBA00023004"/>
    </source>
</evidence>
<gene>
    <name evidence="9" type="ORF">BST96_15800</name>
</gene>
<comment type="similarity">
    <text evidence="1 7">Belongs to the CcmH/CycL/Ccl2/NrfF family.</text>
</comment>
<keyword evidence="5" id="KW-0201">Cytochrome c-type biogenesis</keyword>
<evidence type="ECO:0000313" key="9">
    <source>
        <dbReference type="EMBL" id="ARN75446.1"/>
    </source>
</evidence>
<keyword evidence="7" id="KW-0812">Transmembrane</keyword>
<keyword evidence="4 7" id="KW-0732">Signal</keyword>
<dbReference type="CDD" id="cd16378">
    <property type="entry name" value="CcmH_N"/>
    <property type="match status" value="1"/>
</dbReference>
<dbReference type="PANTHER" id="PTHR47870">
    <property type="entry name" value="CYTOCHROME C-TYPE BIOGENESIS PROTEIN CCMH"/>
    <property type="match status" value="1"/>
</dbReference>
<dbReference type="EMBL" id="CP019343">
    <property type="protein sequence ID" value="ARN75446.1"/>
    <property type="molecule type" value="Genomic_DNA"/>
</dbReference>
<keyword evidence="7" id="KW-0472">Membrane</keyword>
<dbReference type="Proteomes" id="UP000193450">
    <property type="component" value="Chromosome"/>
</dbReference>
<dbReference type="OrthoDB" id="9804975at2"/>
<dbReference type="PANTHER" id="PTHR47870:SF1">
    <property type="entry name" value="CYTOCHROME C-TYPE BIOGENESIS PROTEIN CCMH"/>
    <property type="match status" value="1"/>
</dbReference>
<dbReference type="GO" id="GO:0005886">
    <property type="term" value="C:plasma membrane"/>
    <property type="evidence" value="ECO:0007669"/>
    <property type="project" value="TreeGrafter"/>
</dbReference>
<keyword evidence="2 7" id="KW-0349">Heme</keyword>
<keyword evidence="7" id="KW-1133">Transmembrane helix</keyword>
<feature type="chain" id="PRO_5011825306" description="Cytochrome c-type biogenesis protein" evidence="7">
    <location>
        <begin position="18"/>
        <end position="163"/>
    </location>
</feature>
<dbReference type="KEGG" id="osg:BST96_15800"/>
<dbReference type="GO" id="GO:0046872">
    <property type="term" value="F:metal ion binding"/>
    <property type="evidence" value="ECO:0007669"/>
    <property type="project" value="UniProtKB-KW"/>
</dbReference>
<feature type="domain" description="CcmH/CycL/Ccl2/NrfF N-terminal" evidence="8">
    <location>
        <begin position="6"/>
        <end position="151"/>
    </location>
</feature>
<dbReference type="InterPro" id="IPR038297">
    <property type="entry name" value="CcmH/CycL/NrfF/Ccl2_sf"/>
</dbReference>
<dbReference type="RefSeq" id="WP_085759623.1">
    <property type="nucleotide sequence ID" value="NZ_CP019343.1"/>
</dbReference>
<dbReference type="GO" id="GO:0017004">
    <property type="term" value="P:cytochrome complex assembly"/>
    <property type="evidence" value="ECO:0007669"/>
    <property type="project" value="UniProtKB-KW"/>
</dbReference>
<protein>
    <recommendedName>
        <fullName evidence="7">Cytochrome c-type biogenesis protein</fullName>
    </recommendedName>
</protein>
<evidence type="ECO:0000256" key="4">
    <source>
        <dbReference type="ARBA" id="ARBA00022729"/>
    </source>
</evidence>
<evidence type="ECO:0000313" key="10">
    <source>
        <dbReference type="Proteomes" id="UP000193450"/>
    </source>
</evidence>
<reference evidence="9 10" key="1">
    <citation type="submission" date="2016-11" db="EMBL/GenBank/DDBJ databases">
        <title>Trade-off between light-utilization and light-protection in marine flavobacteria.</title>
        <authorList>
            <person name="Kumagai Y."/>
        </authorList>
    </citation>
    <scope>NUCLEOTIDE SEQUENCE [LARGE SCALE GENOMIC DNA]</scope>
    <source>
        <strain evidence="9 10">NBRC 107125</strain>
    </source>
</reference>
<dbReference type="AlphaFoldDB" id="A0A1X9ND05"/>
<evidence type="ECO:0000256" key="2">
    <source>
        <dbReference type="ARBA" id="ARBA00022617"/>
    </source>
</evidence>
<sequence length="163" mass="18608">MKYLLLLLCLISPFATAVVETYEFGNEVNRERYHQFIDELRCPKCQNQNLDGSNAPIAKDLRRELHRLLEDGQSDAQIVEFMVERYGEFVLYRPRFNAETAVLWLAPGIFLLIGIVVMVMVFKRQKSAPSVSNTDSASLDTDEQQRLQDLLAAADNNKDKPNA</sequence>
<comment type="function">
    <text evidence="7">Possible subunit of a heme lyase.</text>
</comment>
<dbReference type="STRING" id="716816.BST96_15800"/>
<proteinExistence type="inferred from homology"/>
<organism evidence="9 10">
    <name type="scientific">Oceanicoccus sagamiensis</name>
    <dbReference type="NCBI Taxonomy" id="716816"/>
    <lineage>
        <taxon>Bacteria</taxon>
        <taxon>Pseudomonadati</taxon>
        <taxon>Pseudomonadota</taxon>
        <taxon>Gammaproteobacteria</taxon>
        <taxon>Cellvibrionales</taxon>
        <taxon>Spongiibacteraceae</taxon>
        <taxon>Oceanicoccus</taxon>
    </lineage>
</organism>
<dbReference type="FunFam" id="1.10.8.640:FF:000001">
    <property type="entry name" value="Cytochrome c-type biogenesis protein"/>
    <property type="match status" value="1"/>
</dbReference>
<keyword evidence="6 7" id="KW-0408">Iron</keyword>
<evidence type="ECO:0000259" key="8">
    <source>
        <dbReference type="Pfam" id="PF03918"/>
    </source>
</evidence>
<evidence type="ECO:0000256" key="3">
    <source>
        <dbReference type="ARBA" id="ARBA00022723"/>
    </source>
</evidence>
<dbReference type="Pfam" id="PF03918">
    <property type="entry name" value="CcmH"/>
    <property type="match status" value="1"/>
</dbReference>
<feature type="signal peptide" evidence="7">
    <location>
        <begin position="1"/>
        <end position="17"/>
    </location>
</feature>
<name>A0A1X9ND05_9GAMM</name>
<keyword evidence="10" id="KW-1185">Reference proteome</keyword>
<dbReference type="InterPro" id="IPR005616">
    <property type="entry name" value="CcmH/CycL/Ccl2/NrfF_N"/>
</dbReference>